<comment type="function">
    <text evidence="1 2">RNA polymerase that catalyzes the synthesis of short RNA molecules used as primers for DNA polymerase during DNA replication.</text>
</comment>
<evidence type="ECO:0000256" key="1">
    <source>
        <dbReference type="HAMAP-Rule" id="MF_00974"/>
    </source>
</evidence>
<dbReference type="GO" id="GO:0005737">
    <property type="term" value="C:cytoplasm"/>
    <property type="evidence" value="ECO:0007669"/>
    <property type="project" value="TreeGrafter"/>
</dbReference>
<dbReference type="Pfam" id="PF10410">
    <property type="entry name" value="DnaB_bind"/>
    <property type="match status" value="1"/>
</dbReference>
<dbReference type="FunFam" id="3.90.580.10:FF:000001">
    <property type="entry name" value="DNA primase"/>
    <property type="match status" value="1"/>
</dbReference>
<evidence type="ECO:0000256" key="3">
    <source>
        <dbReference type="PIRSR" id="PIRSR002811-1"/>
    </source>
</evidence>
<dbReference type="EMBL" id="CP030032">
    <property type="protein sequence ID" value="AWV90218.1"/>
    <property type="molecule type" value="Genomic_DNA"/>
</dbReference>
<dbReference type="InterPro" id="IPR002694">
    <property type="entry name" value="Znf_CHC2"/>
</dbReference>
<feature type="zinc finger region" description="CHC2-type" evidence="1 3">
    <location>
        <begin position="39"/>
        <end position="63"/>
    </location>
</feature>
<dbReference type="InterPro" id="IPR037068">
    <property type="entry name" value="DNA_primase_core_N_sf"/>
</dbReference>
<dbReference type="InterPro" id="IPR013264">
    <property type="entry name" value="DNAG_N"/>
</dbReference>
<dbReference type="Gene3D" id="3.40.1360.10">
    <property type="match status" value="1"/>
</dbReference>
<dbReference type="RefSeq" id="WP_111335492.1">
    <property type="nucleotide sequence ID" value="NZ_CP030032.1"/>
</dbReference>
<accession>A0A2Z4FNE9</accession>
<dbReference type="Proteomes" id="UP000249799">
    <property type="component" value="Chromosome"/>
</dbReference>
<dbReference type="NCBIfam" id="TIGR01391">
    <property type="entry name" value="dnaG"/>
    <property type="match status" value="1"/>
</dbReference>
<dbReference type="Pfam" id="PF13155">
    <property type="entry name" value="Toprim_2"/>
    <property type="match status" value="1"/>
</dbReference>
<comment type="catalytic activity">
    <reaction evidence="1">
        <text>ssDNA + n NTP = ssDNA/pppN(pN)n-1 hybrid + (n-1) diphosphate.</text>
        <dbReference type="EC" id="2.7.7.101"/>
    </reaction>
</comment>
<dbReference type="SMART" id="SM00400">
    <property type="entry name" value="ZnF_CHCC"/>
    <property type="match status" value="1"/>
</dbReference>
<keyword evidence="1 2" id="KW-0235">DNA replication</keyword>
<dbReference type="GO" id="GO:0006269">
    <property type="term" value="P:DNA replication, synthesis of primer"/>
    <property type="evidence" value="ECO:0007669"/>
    <property type="project" value="UniProtKB-UniRule"/>
</dbReference>
<dbReference type="HAMAP" id="MF_00974">
    <property type="entry name" value="DNA_primase_DnaG"/>
    <property type="match status" value="1"/>
</dbReference>
<dbReference type="InterPro" id="IPR030846">
    <property type="entry name" value="DnaG_bac"/>
</dbReference>
<evidence type="ECO:0000256" key="2">
    <source>
        <dbReference type="PIRNR" id="PIRNR002811"/>
    </source>
</evidence>
<dbReference type="InterPro" id="IPR016136">
    <property type="entry name" value="DNA_helicase_N/primase_C"/>
</dbReference>
<dbReference type="SUPFAM" id="SSF56731">
    <property type="entry name" value="DNA primase core"/>
    <property type="match status" value="1"/>
</dbReference>
<dbReference type="AlphaFoldDB" id="A0A2Z4FNE9"/>
<reference evidence="4 5" key="1">
    <citation type="submission" date="2018-06" db="EMBL/GenBank/DDBJ databases">
        <title>Lujinxingia sediminis gen. nov. sp. nov., a new facultative anaerobic member of the class Deltaproteobacteria, and proposal of Lujinxingaceae fam. nov.</title>
        <authorList>
            <person name="Guo L.-Y."/>
            <person name="Li C.-M."/>
            <person name="Wang S."/>
            <person name="Du Z.-J."/>
        </authorList>
    </citation>
    <scope>NUCLEOTIDE SEQUENCE [LARGE SCALE GENOMIC DNA]</scope>
    <source>
        <strain evidence="4 5">FA350</strain>
    </source>
</reference>
<dbReference type="InterPro" id="IPR036977">
    <property type="entry name" value="DNA_primase_Znf_CHC2"/>
</dbReference>
<dbReference type="SMART" id="SM00493">
    <property type="entry name" value="TOPRIM"/>
    <property type="match status" value="1"/>
</dbReference>
<keyword evidence="1 2" id="KW-0479">Metal-binding</keyword>
<protein>
    <recommendedName>
        <fullName evidence="1 2">DNA primase</fullName>
        <ecNumber evidence="1">2.7.7.101</ecNumber>
    </recommendedName>
</protein>
<comment type="domain">
    <text evidence="1">Contains an N-terminal zinc-binding domain, a central core domain that contains the primase activity, and a C-terminal DnaB-binding domain.</text>
</comment>
<dbReference type="InterPro" id="IPR019475">
    <property type="entry name" value="DNA_primase_DnaB-bd"/>
</dbReference>
<dbReference type="Pfam" id="PF08275">
    <property type="entry name" value="DNAG_N"/>
    <property type="match status" value="1"/>
</dbReference>
<comment type="subunit">
    <text evidence="1">Monomer. Interacts with DnaB.</text>
</comment>
<comment type="cofactor">
    <cofactor evidence="1 2 3">
        <name>Zn(2+)</name>
        <dbReference type="ChEBI" id="CHEBI:29105"/>
    </cofactor>
    <text evidence="1 2 3">Binds 1 zinc ion per monomer.</text>
</comment>
<dbReference type="Gene3D" id="3.90.580.10">
    <property type="entry name" value="Zinc finger, CHC2-type domain"/>
    <property type="match status" value="1"/>
</dbReference>
<dbReference type="Gene3D" id="1.10.860.10">
    <property type="entry name" value="DNAb Helicase, Chain A"/>
    <property type="match status" value="1"/>
</dbReference>
<dbReference type="InterPro" id="IPR006171">
    <property type="entry name" value="TOPRIM_dom"/>
</dbReference>
<dbReference type="GO" id="GO:1990077">
    <property type="term" value="C:primosome complex"/>
    <property type="evidence" value="ECO:0007669"/>
    <property type="project" value="UniProtKB-KW"/>
</dbReference>
<dbReference type="GO" id="GO:0000428">
    <property type="term" value="C:DNA-directed RNA polymerase complex"/>
    <property type="evidence" value="ECO:0007669"/>
    <property type="project" value="UniProtKB-KW"/>
</dbReference>
<dbReference type="InterPro" id="IPR050219">
    <property type="entry name" value="DnaG_primase"/>
</dbReference>
<name>A0A2Z4FNE9_9DELT</name>
<dbReference type="SUPFAM" id="SSF57783">
    <property type="entry name" value="Zinc beta-ribbon"/>
    <property type="match status" value="1"/>
</dbReference>
<evidence type="ECO:0000313" key="4">
    <source>
        <dbReference type="EMBL" id="AWV90218.1"/>
    </source>
</evidence>
<organism evidence="4 5">
    <name type="scientific">Bradymonas sediminis</name>
    <dbReference type="NCBI Taxonomy" id="1548548"/>
    <lineage>
        <taxon>Bacteria</taxon>
        <taxon>Deltaproteobacteria</taxon>
        <taxon>Bradymonadales</taxon>
        <taxon>Bradymonadaceae</taxon>
        <taxon>Bradymonas</taxon>
    </lineage>
</organism>
<keyword evidence="1 2" id="KW-0804">Transcription</keyword>
<keyword evidence="5" id="KW-1185">Reference proteome</keyword>
<proteinExistence type="inferred from homology"/>
<dbReference type="InterPro" id="IPR006295">
    <property type="entry name" value="DNA_primase_DnaG"/>
</dbReference>
<keyword evidence="1 3" id="KW-0863">Zinc-finger</keyword>
<dbReference type="CDD" id="cd03364">
    <property type="entry name" value="TOPRIM_DnaG_primases"/>
    <property type="match status" value="1"/>
</dbReference>
<keyword evidence="1 2" id="KW-0548">Nucleotidyltransferase</keyword>
<dbReference type="GO" id="GO:0008270">
    <property type="term" value="F:zinc ion binding"/>
    <property type="evidence" value="ECO:0007669"/>
    <property type="project" value="UniProtKB-UniRule"/>
</dbReference>
<comment type="similarity">
    <text evidence="1 2">Belongs to the DnaG primase family.</text>
</comment>
<dbReference type="KEGG" id="bsed:DN745_13095"/>
<dbReference type="GO" id="GO:0003677">
    <property type="term" value="F:DNA binding"/>
    <property type="evidence" value="ECO:0007669"/>
    <property type="project" value="UniProtKB-KW"/>
</dbReference>
<dbReference type="OrthoDB" id="9803773at2"/>
<dbReference type="PIRSF" id="PIRSF002811">
    <property type="entry name" value="DnaG"/>
    <property type="match status" value="1"/>
</dbReference>
<keyword evidence="1" id="KW-0238">DNA-binding</keyword>
<dbReference type="Pfam" id="PF01807">
    <property type="entry name" value="Zn_ribbon_DnaG"/>
    <property type="match status" value="1"/>
</dbReference>
<dbReference type="InterPro" id="IPR034151">
    <property type="entry name" value="TOPRIM_DnaG_bac"/>
</dbReference>
<keyword evidence="1 2" id="KW-0862">Zinc</keyword>
<dbReference type="PANTHER" id="PTHR30313">
    <property type="entry name" value="DNA PRIMASE"/>
    <property type="match status" value="1"/>
</dbReference>
<keyword evidence="1 2" id="KW-0808">Transferase</keyword>
<keyword evidence="1 2" id="KW-0639">Primosome</keyword>
<keyword evidence="1 2" id="KW-0240">DNA-directed RNA polymerase</keyword>
<dbReference type="PANTHER" id="PTHR30313:SF2">
    <property type="entry name" value="DNA PRIMASE"/>
    <property type="match status" value="1"/>
</dbReference>
<dbReference type="GO" id="GO:0003899">
    <property type="term" value="F:DNA-directed RNA polymerase activity"/>
    <property type="evidence" value="ECO:0007669"/>
    <property type="project" value="UniProtKB-UniRule"/>
</dbReference>
<dbReference type="Gene3D" id="3.90.980.10">
    <property type="entry name" value="DNA primase, catalytic core, N-terminal domain"/>
    <property type="match status" value="1"/>
</dbReference>
<gene>
    <name evidence="1" type="primary">dnaG</name>
    <name evidence="4" type="ORF">DN745_13095</name>
</gene>
<dbReference type="EC" id="2.7.7.101" evidence="1"/>
<dbReference type="PROSITE" id="PS50880">
    <property type="entry name" value="TOPRIM"/>
    <property type="match status" value="1"/>
</dbReference>
<sequence>MALIPQEVIEEVLARADILRTVQDYVSMKKSGSNYKGLCPFHDENTPSFFVTPARGIFKCFGCGVGGNVISFFMAIESCNFPEAVRKLAERNGVEIPEPDPEAAKRERQKRKGKRLYYNVMDESRAFFEQNLWSEPGRAARQYLLEREIDEETARRFGLGYAPDAWQGLLDHLATKKMSPRLVERAGLAMPRSSGNGHYDRFRHRIVFPIVDIWDHTLGFGGRTIAANDEAPKYINSPETKFYTKGSELYGLHAAKRAIQKAGYALLVEGNFDVICLHSKGIETAVAPMGTAFTEEQARLLERYCERVVIAFDGDEAGEEATVRCLKSFAATKLEPLVIRFDELEDPDTFVRRRGASALFEKVENAQPLVAWALDRILRPAEGDNIDRKIAALQDVAELLDGINNTLIWEHYAQEVSRRLTIAPEFLKDYLRRPKQLASQARKAVLQSHRPLEIQAAEYGILMVLLNHPKWLAQFLEEELENLLSTRELADFLGAMQAHFQQHNEINAPVLLSSIEHPAFQRTVAQALADPDYSPDIAARFYQDCIRSLKKDWASRTLQELTRQLEEVDFYKQRSEFETLMRQKEEIAYFKASLDLEQSS</sequence>
<evidence type="ECO:0000313" key="5">
    <source>
        <dbReference type="Proteomes" id="UP000249799"/>
    </source>
</evidence>